<dbReference type="InterPro" id="IPR018356">
    <property type="entry name" value="Tscrpt_reg_HTH_DeoR_CS"/>
</dbReference>
<dbReference type="PANTHER" id="PTHR30363">
    <property type="entry name" value="HTH-TYPE TRANSCRIPTIONAL REGULATOR SRLR-RELATED"/>
    <property type="match status" value="1"/>
</dbReference>
<dbReference type="SMART" id="SM01134">
    <property type="entry name" value="DeoRC"/>
    <property type="match status" value="1"/>
</dbReference>
<dbReference type="SUPFAM" id="SSF100950">
    <property type="entry name" value="NagB/RpiA/CoA transferase-like"/>
    <property type="match status" value="1"/>
</dbReference>
<dbReference type="OrthoDB" id="7688673at2"/>
<dbReference type="AlphaFoldDB" id="A0A2M9BBQ6"/>
<keyword evidence="1" id="KW-0805">Transcription regulation</keyword>
<comment type="caution">
    <text evidence="6">The sequence shown here is derived from an EMBL/GenBank/DDBJ whole genome shotgun (WGS) entry which is preliminary data.</text>
</comment>
<evidence type="ECO:0000256" key="1">
    <source>
        <dbReference type="ARBA" id="ARBA00023015"/>
    </source>
</evidence>
<dbReference type="GO" id="GO:0003700">
    <property type="term" value="F:DNA-binding transcription factor activity"/>
    <property type="evidence" value="ECO:0007669"/>
    <property type="project" value="InterPro"/>
</dbReference>
<evidence type="ECO:0000256" key="3">
    <source>
        <dbReference type="ARBA" id="ARBA00023163"/>
    </source>
</evidence>
<dbReference type="InterPro" id="IPR014036">
    <property type="entry name" value="DeoR-like_C"/>
</dbReference>
<proteinExistence type="predicted"/>
<gene>
    <name evidence="6" type="ORF">CLV54_3265</name>
</gene>
<feature type="domain" description="HTH deoR-type" evidence="5">
    <location>
        <begin position="21"/>
        <end position="76"/>
    </location>
</feature>
<name>A0A2M9BBQ6_9MICO</name>
<reference evidence="6 7" key="1">
    <citation type="submission" date="2017-11" db="EMBL/GenBank/DDBJ databases">
        <title>Genomic Encyclopedia of Archaeal and Bacterial Type Strains, Phase II (KMG-II): From Individual Species to Whole Genera.</title>
        <authorList>
            <person name="Goeker M."/>
        </authorList>
    </citation>
    <scope>NUCLEOTIDE SEQUENCE [LARGE SCALE GENOMIC DNA]</scope>
    <source>
        <strain evidence="6 7">DSM 25625</strain>
    </source>
</reference>
<dbReference type="Pfam" id="PF00455">
    <property type="entry name" value="DeoRC"/>
    <property type="match status" value="1"/>
</dbReference>
<dbReference type="InterPro" id="IPR036390">
    <property type="entry name" value="WH_DNA-bd_sf"/>
</dbReference>
<accession>A0A2M9BBQ6</accession>
<keyword evidence="3" id="KW-0804">Transcription</keyword>
<sequence length="269" mass="28851">MSASEARADRNAPDDGRVDERGRRQSLIIRRLDDNGRVSVPELARELDVTEMTIRRDLGELHRAGRAVRIHGGAVSPRSEVERRAAENSPEKLAIAARAASLIPNGATVAIDLGSTCEAVARILSHRDDLTVVTNALPIATQFRQSRSTLVLLGGILNSDLNLVNTGAFGPDFDMPLDYVVLGCAGVSPTTGMMHFDAAELAVRRRFVDCATHRILVADHTKFRSRAPFALGSINLLDVLVTDSGAPEAELAEFTGLVDVDIAPPLSAS</sequence>
<evidence type="ECO:0000313" key="6">
    <source>
        <dbReference type="EMBL" id="PJJ55375.1"/>
    </source>
</evidence>
<dbReference type="GO" id="GO:0003677">
    <property type="term" value="F:DNA binding"/>
    <property type="evidence" value="ECO:0007669"/>
    <property type="project" value="UniProtKB-KW"/>
</dbReference>
<feature type="region of interest" description="Disordered" evidence="4">
    <location>
        <begin position="1"/>
        <end position="22"/>
    </location>
</feature>
<dbReference type="SMART" id="SM00420">
    <property type="entry name" value="HTH_DEOR"/>
    <property type="match status" value="1"/>
</dbReference>
<organism evidence="6 7">
    <name type="scientific">Compostimonas suwonensis</name>
    <dbReference type="NCBI Taxonomy" id="1048394"/>
    <lineage>
        <taxon>Bacteria</taxon>
        <taxon>Bacillati</taxon>
        <taxon>Actinomycetota</taxon>
        <taxon>Actinomycetes</taxon>
        <taxon>Micrococcales</taxon>
        <taxon>Microbacteriaceae</taxon>
        <taxon>Compostimonas</taxon>
    </lineage>
</organism>
<keyword evidence="2" id="KW-0238">DNA-binding</keyword>
<dbReference type="PANTHER" id="PTHR30363:SF44">
    <property type="entry name" value="AGA OPERON TRANSCRIPTIONAL REPRESSOR-RELATED"/>
    <property type="match status" value="1"/>
</dbReference>
<dbReference type="RefSeq" id="WP_100346027.1">
    <property type="nucleotide sequence ID" value="NZ_PGFB01000006.1"/>
</dbReference>
<dbReference type="Proteomes" id="UP000230161">
    <property type="component" value="Unassembled WGS sequence"/>
</dbReference>
<evidence type="ECO:0000313" key="7">
    <source>
        <dbReference type="Proteomes" id="UP000230161"/>
    </source>
</evidence>
<dbReference type="PRINTS" id="PR00037">
    <property type="entry name" value="HTHLACR"/>
</dbReference>
<dbReference type="SUPFAM" id="SSF46785">
    <property type="entry name" value="Winged helix' DNA-binding domain"/>
    <property type="match status" value="1"/>
</dbReference>
<dbReference type="Pfam" id="PF08220">
    <property type="entry name" value="HTH_DeoR"/>
    <property type="match status" value="1"/>
</dbReference>
<dbReference type="InterPro" id="IPR037171">
    <property type="entry name" value="NagB/RpiA_transferase-like"/>
</dbReference>
<dbReference type="InterPro" id="IPR036388">
    <property type="entry name" value="WH-like_DNA-bd_sf"/>
</dbReference>
<dbReference type="PROSITE" id="PS00894">
    <property type="entry name" value="HTH_DEOR_1"/>
    <property type="match status" value="1"/>
</dbReference>
<evidence type="ECO:0000256" key="4">
    <source>
        <dbReference type="SAM" id="MobiDB-lite"/>
    </source>
</evidence>
<evidence type="ECO:0000259" key="5">
    <source>
        <dbReference type="PROSITE" id="PS51000"/>
    </source>
</evidence>
<keyword evidence="7" id="KW-1185">Reference proteome</keyword>
<evidence type="ECO:0000256" key="2">
    <source>
        <dbReference type="ARBA" id="ARBA00023125"/>
    </source>
</evidence>
<dbReference type="EMBL" id="PGFB01000006">
    <property type="protein sequence ID" value="PJJ55375.1"/>
    <property type="molecule type" value="Genomic_DNA"/>
</dbReference>
<dbReference type="Gene3D" id="1.10.10.10">
    <property type="entry name" value="Winged helix-like DNA-binding domain superfamily/Winged helix DNA-binding domain"/>
    <property type="match status" value="1"/>
</dbReference>
<dbReference type="PROSITE" id="PS51000">
    <property type="entry name" value="HTH_DEOR_2"/>
    <property type="match status" value="1"/>
</dbReference>
<protein>
    <submittedName>
        <fullName evidence="6">DeoR family glycerol-3-phosphate regulon repressor</fullName>
    </submittedName>
</protein>
<dbReference type="InterPro" id="IPR001034">
    <property type="entry name" value="DeoR_HTH"/>
</dbReference>
<dbReference type="Gene3D" id="3.40.50.1360">
    <property type="match status" value="1"/>
</dbReference>
<dbReference type="InterPro" id="IPR050313">
    <property type="entry name" value="Carb_Metab_HTH_regulators"/>
</dbReference>